<keyword evidence="3" id="KW-1185">Reference proteome</keyword>
<dbReference type="Proteomes" id="UP001237642">
    <property type="component" value="Unassembled WGS sequence"/>
</dbReference>
<dbReference type="AlphaFoldDB" id="A0AAD8J862"/>
<evidence type="ECO:0000256" key="1">
    <source>
        <dbReference type="SAM" id="MobiDB-lite"/>
    </source>
</evidence>
<reference evidence="2" key="1">
    <citation type="submission" date="2023-02" db="EMBL/GenBank/DDBJ databases">
        <title>Genome of toxic invasive species Heracleum sosnowskyi carries increased number of genes despite the absence of recent whole-genome duplications.</title>
        <authorList>
            <person name="Schelkunov M."/>
            <person name="Shtratnikova V."/>
            <person name="Makarenko M."/>
            <person name="Klepikova A."/>
            <person name="Omelchenko D."/>
            <person name="Novikova G."/>
            <person name="Obukhova E."/>
            <person name="Bogdanov V."/>
            <person name="Penin A."/>
            <person name="Logacheva M."/>
        </authorList>
    </citation>
    <scope>NUCLEOTIDE SEQUENCE</scope>
    <source>
        <strain evidence="2">Hsosn_3</strain>
        <tissue evidence="2">Leaf</tissue>
    </source>
</reference>
<proteinExistence type="predicted"/>
<feature type="compositionally biased region" description="Polar residues" evidence="1">
    <location>
        <begin position="38"/>
        <end position="54"/>
    </location>
</feature>
<organism evidence="2 3">
    <name type="scientific">Heracleum sosnowskyi</name>
    <dbReference type="NCBI Taxonomy" id="360622"/>
    <lineage>
        <taxon>Eukaryota</taxon>
        <taxon>Viridiplantae</taxon>
        <taxon>Streptophyta</taxon>
        <taxon>Embryophyta</taxon>
        <taxon>Tracheophyta</taxon>
        <taxon>Spermatophyta</taxon>
        <taxon>Magnoliopsida</taxon>
        <taxon>eudicotyledons</taxon>
        <taxon>Gunneridae</taxon>
        <taxon>Pentapetalae</taxon>
        <taxon>asterids</taxon>
        <taxon>campanulids</taxon>
        <taxon>Apiales</taxon>
        <taxon>Apiaceae</taxon>
        <taxon>Apioideae</taxon>
        <taxon>apioid superclade</taxon>
        <taxon>Tordylieae</taxon>
        <taxon>Tordyliinae</taxon>
        <taxon>Heracleum</taxon>
    </lineage>
</organism>
<protein>
    <submittedName>
        <fullName evidence="2">Uncharacterized protein</fullName>
    </submittedName>
</protein>
<evidence type="ECO:0000313" key="2">
    <source>
        <dbReference type="EMBL" id="KAK1398946.1"/>
    </source>
</evidence>
<comment type="caution">
    <text evidence="2">The sequence shown here is derived from an EMBL/GenBank/DDBJ whole genome shotgun (WGS) entry which is preliminary data.</text>
</comment>
<name>A0AAD8J862_9APIA</name>
<feature type="region of interest" description="Disordered" evidence="1">
    <location>
        <begin position="1"/>
        <end position="54"/>
    </location>
</feature>
<dbReference type="EMBL" id="JAUIZM010000002">
    <property type="protein sequence ID" value="KAK1398946.1"/>
    <property type="molecule type" value="Genomic_DNA"/>
</dbReference>
<feature type="compositionally biased region" description="Polar residues" evidence="1">
    <location>
        <begin position="1"/>
        <end position="28"/>
    </location>
</feature>
<evidence type="ECO:0000313" key="3">
    <source>
        <dbReference type="Proteomes" id="UP001237642"/>
    </source>
</evidence>
<sequence length="101" mass="11170">MKSTQLMRQKSTSRNKFLMTEKTSNSSADKLGDVQREASPTSSRISTTDGEGTGLSSVDIIEFRVGKSKSEHGKITSDGNKVEKLMDIPVYLIDENKLLQM</sequence>
<gene>
    <name evidence="2" type="ORF">POM88_008809</name>
</gene>
<accession>A0AAD8J862</accession>
<reference evidence="2" key="2">
    <citation type="submission" date="2023-05" db="EMBL/GenBank/DDBJ databases">
        <authorList>
            <person name="Schelkunov M.I."/>
        </authorList>
    </citation>
    <scope>NUCLEOTIDE SEQUENCE</scope>
    <source>
        <strain evidence="2">Hsosn_3</strain>
        <tissue evidence="2">Leaf</tissue>
    </source>
</reference>